<sequence length="35" mass="3903">MALIVPYIPLALSHGIKGLRRCQKGGQRADKNSFY</sequence>
<protein>
    <submittedName>
        <fullName evidence="1">Uncharacterized protein</fullName>
    </submittedName>
</protein>
<evidence type="ECO:0000313" key="1">
    <source>
        <dbReference type="EMBL" id="EDP20108.1"/>
    </source>
</evidence>
<reference evidence="1 2" key="2">
    <citation type="submission" date="2007-09" db="EMBL/GenBank/DDBJ databases">
        <authorList>
            <person name="Fulton L."/>
            <person name="Clifton S."/>
            <person name="Fulton B."/>
            <person name="Xu J."/>
            <person name="Minx P."/>
            <person name="Pepin K.H."/>
            <person name="Johnson M."/>
            <person name="Thiruvilangam P."/>
            <person name="Bhonagiri V."/>
            <person name="Nash W.E."/>
            <person name="Mardis E.R."/>
            <person name="Wilson R.K."/>
        </authorList>
    </citation>
    <scope>NUCLEOTIDE SEQUENCE [LARGE SCALE GENOMIC DNA]</scope>
    <source>
        <strain evidence="1 2">M21/2</strain>
    </source>
</reference>
<gene>
    <name evidence="1" type="ORF">FAEPRAM212_02894</name>
</gene>
<name>A8SFY7_9FIRM</name>
<evidence type="ECO:0000313" key="2">
    <source>
        <dbReference type="Proteomes" id="UP000005945"/>
    </source>
</evidence>
<organism evidence="1 2">
    <name type="scientific">Faecalibacterium prausnitzii M21/2</name>
    <dbReference type="NCBI Taxonomy" id="411485"/>
    <lineage>
        <taxon>Bacteria</taxon>
        <taxon>Bacillati</taxon>
        <taxon>Bacillota</taxon>
        <taxon>Clostridia</taxon>
        <taxon>Eubacteriales</taxon>
        <taxon>Oscillospiraceae</taxon>
        <taxon>Faecalibacterium</taxon>
    </lineage>
</organism>
<proteinExistence type="predicted"/>
<comment type="caution">
    <text evidence="1">The sequence shown here is derived from an EMBL/GenBank/DDBJ whole genome shotgun (WGS) entry which is preliminary data.</text>
</comment>
<dbReference type="Proteomes" id="UP000005945">
    <property type="component" value="Unassembled WGS sequence"/>
</dbReference>
<dbReference type="AlphaFoldDB" id="A8SFY7"/>
<reference evidence="1 2" key="1">
    <citation type="submission" date="2007-09" db="EMBL/GenBank/DDBJ databases">
        <title>Draft genome sequence of Faecalibacterium prausnitzii M21/2.</title>
        <authorList>
            <person name="Sudarsanam P."/>
            <person name="Ley R."/>
            <person name="Guruge J."/>
            <person name="Turnbaugh P.J."/>
            <person name="Mahowald M."/>
            <person name="Liep D."/>
            <person name="Gordon J."/>
        </authorList>
    </citation>
    <scope>NUCLEOTIDE SEQUENCE [LARGE SCALE GENOMIC DNA]</scope>
    <source>
        <strain evidence="1 2">M21/2</strain>
    </source>
</reference>
<accession>A8SFY7</accession>
<dbReference type="HOGENOM" id="CLU_3365071_0_0_9"/>
<dbReference type="EMBL" id="ABED02000029">
    <property type="protein sequence ID" value="EDP20108.1"/>
    <property type="molecule type" value="Genomic_DNA"/>
</dbReference>